<keyword evidence="9 17" id="KW-0418">Kinase</keyword>
<dbReference type="Pfam" id="PF00672">
    <property type="entry name" value="HAMP"/>
    <property type="match status" value="1"/>
</dbReference>
<comment type="catalytic activity">
    <reaction evidence="1">
        <text>ATP + protein L-histidine = ADP + protein N-phospho-L-histidine.</text>
        <dbReference type="EC" id="2.7.13.3"/>
    </reaction>
</comment>
<evidence type="ECO:0000256" key="8">
    <source>
        <dbReference type="ARBA" id="ARBA00022741"/>
    </source>
</evidence>
<dbReference type="InterPro" id="IPR003660">
    <property type="entry name" value="HAMP_dom"/>
</dbReference>
<dbReference type="Pfam" id="PF00512">
    <property type="entry name" value="HisKA"/>
    <property type="match status" value="1"/>
</dbReference>
<dbReference type="SUPFAM" id="SSF47384">
    <property type="entry name" value="Homodimeric domain of signal transducing histidine kinase"/>
    <property type="match status" value="1"/>
</dbReference>
<dbReference type="PROSITE" id="PS50885">
    <property type="entry name" value="HAMP"/>
    <property type="match status" value="1"/>
</dbReference>
<dbReference type="GO" id="GO:0005524">
    <property type="term" value="F:ATP binding"/>
    <property type="evidence" value="ECO:0007669"/>
    <property type="project" value="UniProtKB-KW"/>
</dbReference>
<dbReference type="GO" id="GO:0000155">
    <property type="term" value="F:phosphorelay sensor kinase activity"/>
    <property type="evidence" value="ECO:0007669"/>
    <property type="project" value="InterPro"/>
</dbReference>
<dbReference type="InterPro" id="IPR003661">
    <property type="entry name" value="HisK_dim/P_dom"/>
</dbReference>
<dbReference type="InterPro" id="IPR050398">
    <property type="entry name" value="HssS/ArlS-like"/>
</dbReference>
<accession>A0A8I0MUB0</accession>
<dbReference type="PRINTS" id="PR00344">
    <property type="entry name" value="BCTRLSENSOR"/>
</dbReference>
<evidence type="ECO:0000256" key="1">
    <source>
        <dbReference type="ARBA" id="ARBA00000085"/>
    </source>
</evidence>
<keyword evidence="10" id="KW-0067">ATP-binding</keyword>
<feature type="transmembrane region" description="Helical" evidence="14">
    <location>
        <begin position="12"/>
        <end position="30"/>
    </location>
</feature>
<evidence type="ECO:0000256" key="12">
    <source>
        <dbReference type="ARBA" id="ARBA00023012"/>
    </source>
</evidence>
<dbReference type="EMBL" id="AQHF01000020">
    <property type="protein sequence ID" value="MBE0345385.1"/>
    <property type="molecule type" value="Genomic_DNA"/>
</dbReference>
<evidence type="ECO:0000256" key="5">
    <source>
        <dbReference type="ARBA" id="ARBA00022553"/>
    </source>
</evidence>
<dbReference type="CDD" id="cd00082">
    <property type="entry name" value="HisKA"/>
    <property type="match status" value="1"/>
</dbReference>
<dbReference type="EC" id="2.7.13.3" evidence="3"/>
<organism evidence="17 18">
    <name type="scientific">Pseudoalteromonas peptidolytica F12-50-A1</name>
    <dbReference type="NCBI Taxonomy" id="1315280"/>
    <lineage>
        <taxon>Bacteria</taxon>
        <taxon>Pseudomonadati</taxon>
        <taxon>Pseudomonadota</taxon>
        <taxon>Gammaproteobacteria</taxon>
        <taxon>Alteromonadales</taxon>
        <taxon>Pseudoalteromonadaceae</taxon>
        <taxon>Pseudoalteromonas</taxon>
    </lineage>
</organism>
<evidence type="ECO:0000256" key="10">
    <source>
        <dbReference type="ARBA" id="ARBA00022840"/>
    </source>
</evidence>
<dbReference type="InterPro" id="IPR036890">
    <property type="entry name" value="HATPase_C_sf"/>
</dbReference>
<keyword evidence="12" id="KW-0902">Two-component regulatory system</keyword>
<evidence type="ECO:0000256" key="2">
    <source>
        <dbReference type="ARBA" id="ARBA00004651"/>
    </source>
</evidence>
<evidence type="ECO:0000256" key="4">
    <source>
        <dbReference type="ARBA" id="ARBA00022475"/>
    </source>
</evidence>
<evidence type="ECO:0000256" key="6">
    <source>
        <dbReference type="ARBA" id="ARBA00022679"/>
    </source>
</evidence>
<keyword evidence="18" id="KW-1185">Reference proteome</keyword>
<evidence type="ECO:0000256" key="9">
    <source>
        <dbReference type="ARBA" id="ARBA00022777"/>
    </source>
</evidence>
<dbReference type="InterPro" id="IPR004358">
    <property type="entry name" value="Sig_transdc_His_kin-like_C"/>
</dbReference>
<keyword evidence="11 14" id="KW-1133">Transmembrane helix</keyword>
<feature type="domain" description="HAMP" evidence="16">
    <location>
        <begin position="178"/>
        <end position="232"/>
    </location>
</feature>
<dbReference type="GO" id="GO:0005886">
    <property type="term" value="C:plasma membrane"/>
    <property type="evidence" value="ECO:0007669"/>
    <property type="project" value="UniProtKB-SubCell"/>
</dbReference>
<keyword evidence="4" id="KW-1003">Cell membrane</keyword>
<dbReference type="PANTHER" id="PTHR45528">
    <property type="entry name" value="SENSOR HISTIDINE KINASE CPXA"/>
    <property type="match status" value="1"/>
</dbReference>
<dbReference type="AlphaFoldDB" id="A0A8I0MUB0"/>
<evidence type="ECO:0000256" key="14">
    <source>
        <dbReference type="SAM" id="Phobius"/>
    </source>
</evidence>
<keyword evidence="6" id="KW-0808">Transferase</keyword>
<gene>
    <name evidence="17" type="primary">cpxA</name>
    <name evidence="17" type="ORF">PPEP_a0250</name>
</gene>
<dbReference type="Pfam" id="PF02518">
    <property type="entry name" value="HATPase_c"/>
    <property type="match status" value="1"/>
</dbReference>
<dbReference type="InterPro" id="IPR003594">
    <property type="entry name" value="HATPase_dom"/>
</dbReference>
<keyword evidence="8" id="KW-0547">Nucleotide-binding</keyword>
<evidence type="ECO:0000259" key="15">
    <source>
        <dbReference type="PROSITE" id="PS50109"/>
    </source>
</evidence>
<evidence type="ECO:0000256" key="13">
    <source>
        <dbReference type="ARBA" id="ARBA00023136"/>
    </source>
</evidence>
<dbReference type="SMART" id="SM00388">
    <property type="entry name" value="HisKA"/>
    <property type="match status" value="1"/>
</dbReference>
<dbReference type="SMART" id="SM00387">
    <property type="entry name" value="HATPase_c"/>
    <property type="match status" value="1"/>
</dbReference>
<name>A0A8I0MUB0_9GAMM</name>
<proteinExistence type="predicted"/>
<dbReference type="SMART" id="SM00304">
    <property type="entry name" value="HAMP"/>
    <property type="match status" value="1"/>
</dbReference>
<keyword evidence="5" id="KW-0597">Phosphoprotein</keyword>
<dbReference type="SUPFAM" id="SSF55874">
    <property type="entry name" value="ATPase domain of HSP90 chaperone/DNA topoisomerase II/histidine kinase"/>
    <property type="match status" value="1"/>
</dbReference>
<dbReference type="Gene3D" id="6.10.340.10">
    <property type="match status" value="1"/>
</dbReference>
<comment type="subcellular location">
    <subcellularLocation>
        <location evidence="2">Cell membrane</location>
        <topology evidence="2">Multi-pass membrane protein</topology>
    </subcellularLocation>
</comment>
<dbReference type="Gene3D" id="1.10.287.130">
    <property type="match status" value="1"/>
</dbReference>
<keyword evidence="13 14" id="KW-0472">Membrane</keyword>
<evidence type="ECO:0000256" key="3">
    <source>
        <dbReference type="ARBA" id="ARBA00012438"/>
    </source>
</evidence>
<evidence type="ECO:0000256" key="11">
    <source>
        <dbReference type="ARBA" id="ARBA00022989"/>
    </source>
</evidence>
<dbReference type="PANTHER" id="PTHR45528:SF1">
    <property type="entry name" value="SENSOR HISTIDINE KINASE CPXA"/>
    <property type="match status" value="1"/>
</dbReference>
<sequence length="453" mass="51221">MKRYLLVKVFAWFWLTIIATLLLLLGISLLQPDVVETKKISRSMLHNLQQLEQVLTQVSQRPNFELSNIAKLRKRKARNIYLSHRVREKSIAANPRIKALDLDLLSFTEDTKPLAIYTPEYKAFGPLEATLNNDNYRLYLVFENHTPSAIIKLRALPLWAKIAVVLGASLLLCFWFTRNLLTPIKALQISAAKLSQGDLSSRANIDKKRQDELGQLGHDFNLMADKLESLVNNQKRLLADISHELRSPLTRLQMATGLAAGHATKDNQGYFERIEREAQLVENMLGDILHLSKLEADQIPIEKQPIPLNELLDPIIEDALFEAQQLSKQFFASTIPEVTLNGDAMLLNRAFENIIRNAIKYANSTINLDIQSTNKQLLCIIKDDGKGVSEDMLDKLCIPFFRVSAARTPEHNQKGGFGLGLAIAQHALKVHDAHIEFTNNVGLQVSIRIPLYR</sequence>
<dbReference type="InterPro" id="IPR005467">
    <property type="entry name" value="His_kinase_dom"/>
</dbReference>
<dbReference type="SUPFAM" id="SSF158472">
    <property type="entry name" value="HAMP domain-like"/>
    <property type="match status" value="1"/>
</dbReference>
<keyword evidence="7 14" id="KW-0812">Transmembrane</keyword>
<dbReference type="InterPro" id="IPR036097">
    <property type="entry name" value="HisK_dim/P_sf"/>
</dbReference>
<dbReference type="Proteomes" id="UP000660708">
    <property type="component" value="Unassembled WGS sequence"/>
</dbReference>
<dbReference type="CDD" id="cd06225">
    <property type="entry name" value="HAMP"/>
    <property type="match status" value="1"/>
</dbReference>
<evidence type="ECO:0000313" key="18">
    <source>
        <dbReference type="Proteomes" id="UP000660708"/>
    </source>
</evidence>
<evidence type="ECO:0000259" key="16">
    <source>
        <dbReference type="PROSITE" id="PS50885"/>
    </source>
</evidence>
<evidence type="ECO:0000313" key="17">
    <source>
        <dbReference type="EMBL" id="MBE0345385.1"/>
    </source>
</evidence>
<dbReference type="PROSITE" id="PS50109">
    <property type="entry name" value="HIS_KIN"/>
    <property type="match status" value="1"/>
</dbReference>
<dbReference type="RefSeq" id="WP_147391204.1">
    <property type="nucleotide sequence ID" value="NZ_AQHF01000020.1"/>
</dbReference>
<reference evidence="17 18" key="1">
    <citation type="submission" date="2015-06" db="EMBL/GenBank/DDBJ databases">
        <title>Genome sequence of Pseudoalteromonas peptidolytica.</title>
        <authorList>
            <person name="Xie B.-B."/>
            <person name="Rong J.-C."/>
            <person name="Qin Q.-L."/>
            <person name="Zhang Y.-Z."/>
        </authorList>
    </citation>
    <scope>NUCLEOTIDE SEQUENCE [LARGE SCALE GENOMIC DNA]</scope>
    <source>
        <strain evidence="17 18">F12-50-A1</strain>
    </source>
</reference>
<evidence type="ECO:0000256" key="7">
    <source>
        <dbReference type="ARBA" id="ARBA00022692"/>
    </source>
</evidence>
<feature type="domain" description="Histidine kinase" evidence="15">
    <location>
        <begin position="240"/>
        <end position="453"/>
    </location>
</feature>
<feature type="transmembrane region" description="Helical" evidence="14">
    <location>
        <begin position="158"/>
        <end position="177"/>
    </location>
</feature>
<dbReference type="Gene3D" id="3.30.565.10">
    <property type="entry name" value="Histidine kinase-like ATPase, C-terminal domain"/>
    <property type="match status" value="1"/>
</dbReference>
<comment type="caution">
    <text evidence="17">The sequence shown here is derived from an EMBL/GenBank/DDBJ whole genome shotgun (WGS) entry which is preliminary data.</text>
</comment>
<protein>
    <recommendedName>
        <fullName evidence="3">histidine kinase</fullName>
        <ecNumber evidence="3">2.7.13.3</ecNumber>
    </recommendedName>
</protein>